<reference evidence="13" key="1">
    <citation type="journal article" date="2018" name="Nat. Genet.">
        <title>Extensive intraspecific gene order and gene structural variations between Mo17 and other maize genomes.</title>
        <authorList>
            <person name="Sun S."/>
            <person name="Zhou Y."/>
            <person name="Chen J."/>
            <person name="Shi J."/>
            <person name="Zhao H."/>
            <person name="Zhao H."/>
            <person name="Song W."/>
            <person name="Zhang M."/>
            <person name="Cui Y."/>
            <person name="Dong X."/>
            <person name="Liu H."/>
            <person name="Ma X."/>
            <person name="Jiao Y."/>
            <person name="Wang B."/>
            <person name="Wei X."/>
            <person name="Stein J.C."/>
            <person name="Glaubitz J.C."/>
            <person name="Lu F."/>
            <person name="Yu G."/>
            <person name="Liang C."/>
            <person name="Fengler K."/>
            <person name="Li B."/>
            <person name="Rafalski A."/>
            <person name="Schnable P.S."/>
            <person name="Ware D.H."/>
            <person name="Buckler E.S."/>
            <person name="Lai J."/>
        </authorList>
    </citation>
    <scope>NUCLEOTIDE SEQUENCE [LARGE SCALE GENOMIC DNA]</scope>
    <source>
        <tissue evidence="13">Seedling</tissue>
    </source>
</reference>
<evidence type="ECO:0000256" key="4">
    <source>
        <dbReference type="ARBA" id="ARBA00022692"/>
    </source>
</evidence>
<evidence type="ECO:0000313" key="13">
    <source>
        <dbReference type="EMBL" id="PWZ09485.1"/>
    </source>
</evidence>
<keyword evidence="6" id="KW-1133">Transmembrane helix</keyword>
<evidence type="ECO:0000256" key="3">
    <source>
        <dbReference type="ARBA" id="ARBA00022679"/>
    </source>
</evidence>
<evidence type="ECO:0000256" key="6">
    <source>
        <dbReference type="ARBA" id="ARBA00022989"/>
    </source>
</evidence>
<dbReference type="Pfam" id="PF13839">
    <property type="entry name" value="PC-Esterase"/>
    <property type="match status" value="1"/>
</dbReference>
<dbReference type="Proteomes" id="UP000251960">
    <property type="component" value="Chromosome 8"/>
</dbReference>
<keyword evidence="8" id="KW-0472">Membrane</keyword>
<organism evidence="13">
    <name type="scientific">Zea mays</name>
    <name type="common">Maize</name>
    <dbReference type="NCBI Taxonomy" id="4577"/>
    <lineage>
        <taxon>Eukaryota</taxon>
        <taxon>Viridiplantae</taxon>
        <taxon>Streptophyta</taxon>
        <taxon>Embryophyta</taxon>
        <taxon>Tracheophyta</taxon>
        <taxon>Spermatophyta</taxon>
        <taxon>Magnoliopsida</taxon>
        <taxon>Liliopsida</taxon>
        <taxon>Poales</taxon>
        <taxon>Poaceae</taxon>
        <taxon>PACMAD clade</taxon>
        <taxon>Panicoideae</taxon>
        <taxon>Andropogonodae</taxon>
        <taxon>Andropogoneae</taxon>
        <taxon>Tripsacinae</taxon>
        <taxon>Zea</taxon>
    </lineage>
</organism>
<dbReference type="GO" id="GO:1990538">
    <property type="term" value="F:xylan O-acetyltransferase activity"/>
    <property type="evidence" value="ECO:0007669"/>
    <property type="project" value="UniProtKB-ARBA"/>
</dbReference>
<evidence type="ECO:0000256" key="2">
    <source>
        <dbReference type="ARBA" id="ARBA00007727"/>
    </source>
</evidence>
<comment type="subcellular location">
    <subcellularLocation>
        <location evidence="1">Golgi apparatus membrane</location>
        <topology evidence="1">Single-pass type II membrane protein</topology>
    </subcellularLocation>
</comment>
<proteinExistence type="inferred from homology"/>
<comment type="caution">
    <text evidence="13">The sequence shown here is derived from an EMBL/GenBank/DDBJ whole genome shotgun (WGS) entry which is preliminary data.</text>
</comment>
<feature type="signal peptide" evidence="10">
    <location>
        <begin position="1"/>
        <end position="32"/>
    </location>
</feature>
<dbReference type="InterPro" id="IPR026057">
    <property type="entry name" value="TBL_C"/>
</dbReference>
<keyword evidence="7" id="KW-0333">Golgi apparatus</keyword>
<name>A0A3L6DLP8_MAIZE</name>
<dbReference type="GO" id="GO:0000139">
    <property type="term" value="C:Golgi membrane"/>
    <property type="evidence" value="ECO:0007669"/>
    <property type="project" value="UniProtKB-SubCell"/>
</dbReference>
<keyword evidence="10" id="KW-0732">Signal</keyword>
<dbReference type="InterPro" id="IPR025846">
    <property type="entry name" value="TBL_N"/>
</dbReference>
<feature type="region of interest" description="Disordered" evidence="9">
    <location>
        <begin position="45"/>
        <end position="121"/>
    </location>
</feature>
<evidence type="ECO:0000256" key="9">
    <source>
        <dbReference type="SAM" id="MobiDB-lite"/>
    </source>
</evidence>
<feature type="domain" description="Trichome birefringence-like C-terminal" evidence="11">
    <location>
        <begin position="178"/>
        <end position="475"/>
    </location>
</feature>
<sequence length="484" mass="54307">MADHPMKPPASGSMCALACLFLLSAGILLAAAVYRPFQSRAAASWDPFSRVQQKEEAPAPPPLARRGSYRAAPPAPDAVSPSAGGPADWSPDDDDDADAGPPSPAPAPSEEGWGDGDEDAQCDLFDGEWVEDAAGYPLYDAAECPFLSDQVACRRNGRPDSGYERWRWQPRGCGGTTRLGGAEALELCRDKRLVLVGDSLNRNMWESLACILYAAVPDRLRTRLIDDAGSEYMIFRAMDYNCSVEFFWSPFLVKLETKDNKTKALELDQLPPMLQRTLGADVLIFNTGHWWTHTGKLRAWDHLEWGGKTVQMAGEEAFDGALRTWARWIDYNIDPSRTRVFFRSVSPEHKRSISRTTNIQSNYISQLTTFLLSCSVNWCYNQTAPISRGNIAPWFPQSLIDIIEKNIKRMKTPIVYMNITRLSELRIDAHPSIYTITHEGKPLSKEQRQQPLTYSDCSHWCLPGLPDTWNMLLFNFLIRPLPST</sequence>
<evidence type="ECO:0000256" key="1">
    <source>
        <dbReference type="ARBA" id="ARBA00004323"/>
    </source>
</evidence>
<feature type="compositionally biased region" description="Low complexity" evidence="9">
    <location>
        <begin position="77"/>
        <end position="89"/>
    </location>
</feature>
<gene>
    <name evidence="13" type="primary">TBR_2</name>
    <name evidence="13" type="ORF">Zm00014a_042602</name>
</gene>
<feature type="compositionally biased region" description="Acidic residues" evidence="9">
    <location>
        <begin position="112"/>
        <end position="121"/>
    </location>
</feature>
<comment type="similarity">
    <text evidence="2">Belongs to the PC-esterase family. TBL subfamily.</text>
</comment>
<dbReference type="Pfam" id="PF14416">
    <property type="entry name" value="PMR5N"/>
    <property type="match status" value="1"/>
</dbReference>
<dbReference type="PANTHER" id="PTHR32285">
    <property type="entry name" value="PROTEIN TRICHOME BIREFRINGENCE-LIKE 9-RELATED"/>
    <property type="match status" value="1"/>
</dbReference>
<feature type="chain" id="PRO_5018230298" evidence="10">
    <location>
        <begin position="33"/>
        <end position="484"/>
    </location>
</feature>
<evidence type="ECO:0000256" key="7">
    <source>
        <dbReference type="ARBA" id="ARBA00023034"/>
    </source>
</evidence>
<evidence type="ECO:0000256" key="8">
    <source>
        <dbReference type="ARBA" id="ARBA00023136"/>
    </source>
</evidence>
<dbReference type="EMBL" id="NCVQ01000009">
    <property type="protein sequence ID" value="PWZ09485.1"/>
    <property type="molecule type" value="Genomic_DNA"/>
</dbReference>
<dbReference type="ExpressionAtlas" id="A0A3L6DLP8">
    <property type="expression patterns" value="baseline and differential"/>
</dbReference>
<evidence type="ECO:0000256" key="10">
    <source>
        <dbReference type="SAM" id="SignalP"/>
    </source>
</evidence>
<dbReference type="OrthoDB" id="737117at2759"/>
<keyword evidence="3" id="KW-0808">Transferase</keyword>
<feature type="domain" description="Trichome birefringence-like N-terminal" evidence="12">
    <location>
        <begin position="121"/>
        <end position="173"/>
    </location>
</feature>
<keyword evidence="4" id="KW-0812">Transmembrane</keyword>
<dbReference type="AlphaFoldDB" id="A0A3L6DLP8"/>
<evidence type="ECO:0000256" key="5">
    <source>
        <dbReference type="ARBA" id="ARBA00022968"/>
    </source>
</evidence>
<evidence type="ECO:0000259" key="12">
    <source>
        <dbReference type="Pfam" id="PF14416"/>
    </source>
</evidence>
<dbReference type="PANTHER" id="PTHR32285:SF38">
    <property type="entry name" value="OS01G0614300 PROTEIN"/>
    <property type="match status" value="1"/>
</dbReference>
<evidence type="ECO:0000259" key="11">
    <source>
        <dbReference type="Pfam" id="PF13839"/>
    </source>
</evidence>
<protein>
    <submittedName>
        <fullName evidence="13">Protein trichome birefringence</fullName>
    </submittedName>
</protein>
<dbReference type="InterPro" id="IPR029962">
    <property type="entry name" value="TBL"/>
</dbReference>
<accession>A0A3L6DLP8</accession>
<keyword evidence="5" id="KW-0735">Signal-anchor</keyword>